<feature type="region of interest" description="Disordered" evidence="1">
    <location>
        <begin position="1"/>
        <end position="53"/>
    </location>
</feature>
<name>A0A2G7FVV1_9EURO</name>
<sequence>MLRTRVSQSPTTLRKTRYSKMIGKRKRDTHVVSRSTTSEDDEATTTTTDDSSSHDIFRKFFEAQFQPLEVPETHITCAQGSDDEHDTNESEESEPESEWSGVSEDGHEENKVEVVEHHDLSAVAKELMDKRARKAFMTAKPPSFSVKPAAIKSSPNKDEDDGDDVANLKNDLALQRLLKESHLLESSSDLAPTGKNRLKALDLRMQSLGAKASLYHQNMPSSHRRGIKAKAEKKDDKRRREAKENGIILEKPVPKAKPSNGRRERGVGGPSIGKFAGGTLNLSKRDLSAIQGPRRSGKSKSRGRR</sequence>
<dbReference type="Proteomes" id="UP000231358">
    <property type="component" value="Unassembled WGS sequence"/>
</dbReference>
<evidence type="ECO:0008006" key="4">
    <source>
        <dbReference type="Google" id="ProtNLM"/>
    </source>
</evidence>
<dbReference type="PANTHER" id="PTHR28096">
    <property type="entry name" value="PROTEIN FAF1"/>
    <property type="match status" value="1"/>
</dbReference>
<dbReference type="PANTHER" id="PTHR28096:SF1">
    <property type="entry name" value="PROTEIN FAF1"/>
    <property type="match status" value="1"/>
</dbReference>
<feature type="region of interest" description="Disordered" evidence="1">
    <location>
        <begin position="214"/>
        <end position="305"/>
    </location>
</feature>
<feature type="compositionally biased region" description="Basic residues" evidence="1">
    <location>
        <begin position="295"/>
        <end position="305"/>
    </location>
</feature>
<gene>
    <name evidence="2" type="ORF">AARAC_009365</name>
</gene>
<dbReference type="AlphaFoldDB" id="A0A2G7FVV1"/>
<evidence type="ECO:0000256" key="1">
    <source>
        <dbReference type="SAM" id="MobiDB-lite"/>
    </source>
</evidence>
<feature type="compositionally biased region" description="Basic and acidic residues" evidence="1">
    <location>
        <begin position="104"/>
        <end position="117"/>
    </location>
</feature>
<proteinExistence type="predicted"/>
<evidence type="ECO:0000313" key="2">
    <source>
        <dbReference type="EMBL" id="PIG84716.1"/>
    </source>
</evidence>
<feature type="compositionally biased region" description="Basic residues" evidence="1">
    <location>
        <begin position="14"/>
        <end position="28"/>
    </location>
</feature>
<organism evidence="2 3">
    <name type="scientific">Aspergillus arachidicola</name>
    <dbReference type="NCBI Taxonomy" id="656916"/>
    <lineage>
        <taxon>Eukaryota</taxon>
        <taxon>Fungi</taxon>
        <taxon>Dikarya</taxon>
        <taxon>Ascomycota</taxon>
        <taxon>Pezizomycotina</taxon>
        <taxon>Eurotiomycetes</taxon>
        <taxon>Eurotiomycetidae</taxon>
        <taxon>Eurotiales</taxon>
        <taxon>Aspergillaceae</taxon>
        <taxon>Aspergillus</taxon>
        <taxon>Aspergillus subgen. Circumdati</taxon>
    </lineage>
</organism>
<reference evidence="2 3" key="1">
    <citation type="submission" date="2017-05" db="EMBL/GenBank/DDBJ databases">
        <title>Genome sequence for an aflatoxigenic pathogen of Argentinian peanut, Aspergillus arachidicola.</title>
        <authorList>
            <person name="Moore G."/>
            <person name="Beltz S.B."/>
            <person name="Mack B.M."/>
        </authorList>
    </citation>
    <scope>NUCLEOTIDE SEQUENCE [LARGE SCALE GENOMIC DNA]</scope>
    <source>
        <strain evidence="2 3">CBS 117610</strain>
    </source>
</reference>
<evidence type="ECO:0000313" key="3">
    <source>
        <dbReference type="Proteomes" id="UP000231358"/>
    </source>
</evidence>
<comment type="caution">
    <text evidence="2">The sequence shown here is derived from an EMBL/GenBank/DDBJ whole genome shotgun (WGS) entry which is preliminary data.</text>
</comment>
<feature type="region of interest" description="Disordered" evidence="1">
    <location>
        <begin position="67"/>
        <end position="117"/>
    </location>
</feature>
<feature type="compositionally biased region" description="Basic and acidic residues" evidence="1">
    <location>
        <begin position="229"/>
        <end position="244"/>
    </location>
</feature>
<dbReference type="STRING" id="656916.A0A2G7FVV1"/>
<feature type="compositionally biased region" description="Polar residues" evidence="1">
    <location>
        <begin position="1"/>
        <end position="13"/>
    </location>
</feature>
<dbReference type="InterPro" id="IPR053030">
    <property type="entry name" value="Ribosomal_biogenesis_FAF1-like"/>
</dbReference>
<accession>A0A2G7FVV1</accession>
<dbReference type="EMBL" id="NEXV01000366">
    <property type="protein sequence ID" value="PIG84716.1"/>
    <property type="molecule type" value="Genomic_DNA"/>
</dbReference>
<protein>
    <recommendedName>
        <fullName evidence="4">Protein FAF1</fullName>
    </recommendedName>
</protein>
<feature type="region of interest" description="Disordered" evidence="1">
    <location>
        <begin position="134"/>
        <end position="166"/>
    </location>
</feature>
<dbReference type="GO" id="GO:0000462">
    <property type="term" value="P:maturation of SSU-rRNA from tricistronic rRNA transcript (SSU-rRNA, 5.8S rRNA, LSU-rRNA)"/>
    <property type="evidence" value="ECO:0007669"/>
    <property type="project" value="TreeGrafter"/>
</dbReference>
<dbReference type="GO" id="GO:0005730">
    <property type="term" value="C:nucleolus"/>
    <property type="evidence" value="ECO:0007669"/>
    <property type="project" value="TreeGrafter"/>
</dbReference>
<dbReference type="InterPro" id="IPR027973">
    <property type="entry name" value="FSAF1-like"/>
</dbReference>
<feature type="compositionally biased region" description="Acidic residues" evidence="1">
    <location>
        <begin position="81"/>
        <end position="97"/>
    </location>
</feature>
<dbReference type="Pfam" id="PF15375">
    <property type="entry name" value="FSAF1"/>
    <property type="match status" value="1"/>
</dbReference>
<keyword evidence="3" id="KW-1185">Reference proteome</keyword>